<dbReference type="AlphaFoldDB" id="A0A426ZSP8"/>
<evidence type="ECO:0000256" key="1">
    <source>
        <dbReference type="ARBA" id="ARBA00004323"/>
    </source>
</evidence>
<keyword evidence="6" id="KW-0333">Golgi apparatus</keyword>
<dbReference type="GO" id="GO:0000139">
    <property type="term" value="C:Golgi membrane"/>
    <property type="evidence" value="ECO:0007669"/>
    <property type="project" value="UniProtKB-SubCell"/>
</dbReference>
<evidence type="ECO:0000256" key="2">
    <source>
        <dbReference type="ARBA" id="ARBA00007727"/>
    </source>
</evidence>
<name>A0A426ZSP8_ENSVE</name>
<proteinExistence type="inferred from homology"/>
<keyword evidence="3" id="KW-0812">Transmembrane</keyword>
<evidence type="ECO:0000256" key="4">
    <source>
        <dbReference type="ARBA" id="ARBA00022968"/>
    </source>
</evidence>
<dbReference type="Proteomes" id="UP000287651">
    <property type="component" value="Unassembled WGS sequence"/>
</dbReference>
<comment type="caution">
    <text evidence="10">The sequence shown here is derived from an EMBL/GenBank/DDBJ whole genome shotgun (WGS) entry which is preliminary data.</text>
</comment>
<dbReference type="EMBL" id="AMZH03005239">
    <property type="protein sequence ID" value="RRT66915.1"/>
    <property type="molecule type" value="Genomic_DNA"/>
</dbReference>
<evidence type="ECO:0000256" key="5">
    <source>
        <dbReference type="ARBA" id="ARBA00022989"/>
    </source>
</evidence>
<comment type="similarity">
    <text evidence="2">Belongs to the PC-esterase family. TBL subfamily.</text>
</comment>
<reference evidence="10 11" key="1">
    <citation type="journal article" date="2014" name="Agronomy (Basel)">
        <title>A Draft Genome Sequence for Ensete ventricosum, the Drought-Tolerant Tree Against Hunger.</title>
        <authorList>
            <person name="Harrison J."/>
            <person name="Moore K.A."/>
            <person name="Paszkiewicz K."/>
            <person name="Jones T."/>
            <person name="Grant M."/>
            <person name="Ambacheew D."/>
            <person name="Muzemil S."/>
            <person name="Studholme D.J."/>
        </authorList>
    </citation>
    <scope>NUCLEOTIDE SEQUENCE [LARGE SCALE GENOMIC DNA]</scope>
</reference>
<evidence type="ECO:0000259" key="8">
    <source>
        <dbReference type="Pfam" id="PF13839"/>
    </source>
</evidence>
<gene>
    <name evidence="10" type="ORF">B296_00038760</name>
</gene>
<evidence type="ECO:0000256" key="7">
    <source>
        <dbReference type="ARBA" id="ARBA00023136"/>
    </source>
</evidence>
<dbReference type="GO" id="GO:1990538">
    <property type="term" value="F:xylan O-acetyltransferase activity"/>
    <property type="evidence" value="ECO:0007669"/>
    <property type="project" value="UniProtKB-ARBA"/>
</dbReference>
<evidence type="ECO:0000259" key="9">
    <source>
        <dbReference type="Pfam" id="PF14416"/>
    </source>
</evidence>
<dbReference type="InterPro" id="IPR026057">
    <property type="entry name" value="TBL_C"/>
</dbReference>
<dbReference type="PANTHER" id="PTHR32285:SF12">
    <property type="entry name" value="PROTEIN TRICHOME BIREFRINGENCE-LIKE 13"/>
    <property type="match status" value="1"/>
</dbReference>
<dbReference type="Pfam" id="PF13839">
    <property type="entry name" value="PC-Esterase"/>
    <property type="match status" value="1"/>
</dbReference>
<keyword evidence="5" id="KW-1133">Transmembrane helix</keyword>
<sequence>MAAKPTTRRPLSTSSSFSCFVLFLCLVSLLLLALLFSAARPSVGSRYDDPLGEPTRDKNRQPCNYSDGAWVLDQDPVALRYDHTCKEIFKGWNCIASGKHNGRDLLRWRWQPSRCGFPRLDPLRFLRRFRNTNIGFVGDSLNRNMYVSLVCMLRSVSKGVRKWRPAGADRGFTFLDYNLTVAYHRTNLLVRYGR</sequence>
<evidence type="ECO:0000256" key="6">
    <source>
        <dbReference type="ARBA" id="ARBA00023034"/>
    </source>
</evidence>
<keyword evidence="4" id="KW-0735">Signal-anchor</keyword>
<evidence type="ECO:0000313" key="11">
    <source>
        <dbReference type="Proteomes" id="UP000287651"/>
    </source>
</evidence>
<dbReference type="InterPro" id="IPR025846">
    <property type="entry name" value="TBL_N"/>
</dbReference>
<accession>A0A426ZSP8</accession>
<feature type="domain" description="Trichome birefringence-like N-terminal" evidence="9">
    <location>
        <begin position="62"/>
        <end position="115"/>
    </location>
</feature>
<feature type="domain" description="Trichome birefringence-like C-terminal" evidence="8">
    <location>
        <begin position="118"/>
        <end position="192"/>
    </location>
</feature>
<keyword evidence="7" id="KW-0472">Membrane</keyword>
<protein>
    <submittedName>
        <fullName evidence="10">Uncharacterized protein</fullName>
    </submittedName>
</protein>
<organism evidence="10 11">
    <name type="scientific">Ensete ventricosum</name>
    <name type="common">Abyssinian banana</name>
    <name type="synonym">Musa ensete</name>
    <dbReference type="NCBI Taxonomy" id="4639"/>
    <lineage>
        <taxon>Eukaryota</taxon>
        <taxon>Viridiplantae</taxon>
        <taxon>Streptophyta</taxon>
        <taxon>Embryophyta</taxon>
        <taxon>Tracheophyta</taxon>
        <taxon>Spermatophyta</taxon>
        <taxon>Magnoliopsida</taxon>
        <taxon>Liliopsida</taxon>
        <taxon>Zingiberales</taxon>
        <taxon>Musaceae</taxon>
        <taxon>Ensete</taxon>
    </lineage>
</organism>
<evidence type="ECO:0000313" key="10">
    <source>
        <dbReference type="EMBL" id="RRT66915.1"/>
    </source>
</evidence>
<dbReference type="PANTHER" id="PTHR32285">
    <property type="entry name" value="PROTEIN TRICHOME BIREFRINGENCE-LIKE 9-RELATED"/>
    <property type="match status" value="1"/>
</dbReference>
<dbReference type="InterPro" id="IPR029962">
    <property type="entry name" value="TBL"/>
</dbReference>
<dbReference type="Pfam" id="PF14416">
    <property type="entry name" value="PMR5N"/>
    <property type="match status" value="1"/>
</dbReference>
<comment type="subcellular location">
    <subcellularLocation>
        <location evidence="1">Golgi apparatus membrane</location>
        <topology evidence="1">Single-pass type II membrane protein</topology>
    </subcellularLocation>
</comment>
<evidence type="ECO:0000256" key="3">
    <source>
        <dbReference type="ARBA" id="ARBA00022692"/>
    </source>
</evidence>